<dbReference type="AlphaFoldDB" id="A0AA88ED69"/>
<evidence type="ECO:0008006" key="4">
    <source>
        <dbReference type="Google" id="ProtNLM"/>
    </source>
</evidence>
<keyword evidence="1" id="KW-0472">Membrane</keyword>
<dbReference type="PANTHER" id="PTHR33648:SF15">
    <property type="entry name" value="OS04G0572800 PROTEIN"/>
    <property type="match status" value="1"/>
</dbReference>
<comment type="caution">
    <text evidence="2">The sequence shown here is derived from an EMBL/GenBank/DDBJ whole genome shotgun (WGS) entry which is preliminary data.</text>
</comment>
<dbReference type="PANTHER" id="PTHR33648">
    <property type="entry name" value="EMBRYO SAC 1"/>
    <property type="match status" value="1"/>
</dbReference>
<accession>A0AA88ED69</accession>
<feature type="transmembrane region" description="Helical" evidence="1">
    <location>
        <begin position="12"/>
        <end position="31"/>
    </location>
</feature>
<organism evidence="2 3">
    <name type="scientific">Ficus carica</name>
    <name type="common">Common fig</name>
    <dbReference type="NCBI Taxonomy" id="3494"/>
    <lineage>
        <taxon>Eukaryota</taxon>
        <taxon>Viridiplantae</taxon>
        <taxon>Streptophyta</taxon>
        <taxon>Embryophyta</taxon>
        <taxon>Tracheophyta</taxon>
        <taxon>Spermatophyta</taxon>
        <taxon>Magnoliopsida</taxon>
        <taxon>eudicotyledons</taxon>
        <taxon>Gunneridae</taxon>
        <taxon>Pentapetalae</taxon>
        <taxon>rosids</taxon>
        <taxon>fabids</taxon>
        <taxon>Rosales</taxon>
        <taxon>Moraceae</taxon>
        <taxon>Ficeae</taxon>
        <taxon>Ficus</taxon>
    </lineage>
</organism>
<sequence length="120" mass="13763">MARKFSIIGRTISWWCVLVLAAIVIWAGLVCNTNASRLKRFHKFEAPNNTSYGVSLSKDFTRKYEYHEVQEGETLYSIMEKFGDPDLLENNPHIVDVDDIIPGLLIQVTDYHRMSKKSLG</sequence>
<keyword evidence="3" id="KW-1185">Reference proteome</keyword>
<dbReference type="InterPro" id="IPR036779">
    <property type="entry name" value="LysM_dom_sf"/>
</dbReference>
<dbReference type="InterPro" id="IPR018392">
    <property type="entry name" value="LysM"/>
</dbReference>
<dbReference type="CDD" id="cd00118">
    <property type="entry name" value="LysM"/>
    <property type="match status" value="1"/>
</dbReference>
<evidence type="ECO:0000313" key="2">
    <source>
        <dbReference type="EMBL" id="GMN72632.1"/>
    </source>
</evidence>
<evidence type="ECO:0000256" key="1">
    <source>
        <dbReference type="SAM" id="Phobius"/>
    </source>
</evidence>
<protein>
    <recommendedName>
        <fullName evidence="4">LysM domain-containing protein</fullName>
    </recommendedName>
</protein>
<reference evidence="2" key="1">
    <citation type="submission" date="2023-07" db="EMBL/GenBank/DDBJ databases">
        <title>draft genome sequence of fig (Ficus carica).</title>
        <authorList>
            <person name="Takahashi T."/>
            <person name="Nishimura K."/>
        </authorList>
    </citation>
    <scope>NUCLEOTIDE SEQUENCE</scope>
</reference>
<dbReference type="Gene3D" id="3.10.350.10">
    <property type="entry name" value="LysM domain"/>
    <property type="match status" value="1"/>
</dbReference>
<name>A0AA88ED69_FICCA</name>
<keyword evidence="1" id="KW-0812">Transmembrane</keyword>
<dbReference type="Proteomes" id="UP001187192">
    <property type="component" value="Unassembled WGS sequence"/>
</dbReference>
<gene>
    <name evidence="2" type="ORF">TIFTF001_054762</name>
</gene>
<evidence type="ECO:0000313" key="3">
    <source>
        <dbReference type="Proteomes" id="UP001187192"/>
    </source>
</evidence>
<proteinExistence type="predicted"/>
<keyword evidence="1" id="KW-1133">Transmembrane helix</keyword>
<dbReference type="EMBL" id="BTGU01015573">
    <property type="protein sequence ID" value="GMN72632.1"/>
    <property type="molecule type" value="Genomic_DNA"/>
</dbReference>